<proteinExistence type="predicted"/>
<evidence type="ECO:0000313" key="1">
    <source>
        <dbReference type="EMBL" id="KPH76088.1"/>
    </source>
</evidence>
<dbReference type="RefSeq" id="WP_060668233.1">
    <property type="nucleotide sequence ID" value="NZ_LGTK01000018.1"/>
</dbReference>
<organism evidence="1 2">
    <name type="scientific">Oceanobacillus caeni</name>
    <dbReference type="NCBI Taxonomy" id="405946"/>
    <lineage>
        <taxon>Bacteria</taxon>
        <taxon>Bacillati</taxon>
        <taxon>Bacillota</taxon>
        <taxon>Bacilli</taxon>
        <taxon>Bacillales</taxon>
        <taxon>Bacillaceae</taxon>
        <taxon>Oceanobacillus</taxon>
    </lineage>
</organism>
<dbReference type="Proteomes" id="UP000037854">
    <property type="component" value="Unassembled WGS sequence"/>
</dbReference>
<accession>A0ABR5MK74</accession>
<name>A0ABR5MK74_9BACI</name>
<evidence type="ECO:0000313" key="2">
    <source>
        <dbReference type="Proteomes" id="UP000037854"/>
    </source>
</evidence>
<gene>
    <name evidence="1" type="ORF">AFL42_07255</name>
</gene>
<dbReference type="EMBL" id="LGTK01000018">
    <property type="protein sequence ID" value="KPH76088.1"/>
    <property type="molecule type" value="Genomic_DNA"/>
</dbReference>
<protein>
    <submittedName>
        <fullName evidence="1">Uncharacterized protein</fullName>
    </submittedName>
</protein>
<comment type="caution">
    <text evidence="1">The sequence shown here is derived from an EMBL/GenBank/DDBJ whole genome shotgun (WGS) entry which is preliminary data.</text>
</comment>
<sequence length="175" mass="20603">MEKVIITKEEAKAIKRLKQFVQSDEILDCRFTGREIGNIFLHGYEVEPEFEVGDWVYDMHHNKVARIDHRGVDDDRVWVDDDELNFSSIVDIRHATQEEIQQEKERRFFNEHGRKPRELKVGDVLVKKMDNFPLVVTEVNAEEITLNLLTCTRSEVKKRCKVLCFAEKRLDVSAE</sequence>
<reference evidence="1 2" key="1">
    <citation type="submission" date="2015-07" db="EMBL/GenBank/DDBJ databases">
        <title>High-quality draft genome sequence of Oceanobacillus caeni HM6, a bacillus isolated from a human feces.</title>
        <authorList>
            <person name="Kumar J."/>
            <person name="Verma M.K."/>
            <person name="Pandey R."/>
            <person name="Bhambi M."/>
            <person name="Chauhan N."/>
        </authorList>
    </citation>
    <scope>NUCLEOTIDE SEQUENCE [LARGE SCALE GENOMIC DNA]</scope>
    <source>
        <strain evidence="1 2">HM6</strain>
    </source>
</reference>
<keyword evidence="2" id="KW-1185">Reference proteome</keyword>